<dbReference type="Proteomes" id="UP000515908">
    <property type="component" value="Chromosome 11"/>
</dbReference>
<dbReference type="AlphaFoldDB" id="A0A7G2CJG3"/>
<sequence length="450" mass="49205">MLAKHSVKMDLLIDSYHYNPGDKIKGMLRLDIKSKIPVTGVRVSLVGKEKVSFKSDQGKREGEHIHFKKIVTVFGFSIESGRKGGAQLEAGTYAYPFSFDLPPSIPPSFYCSLKKGEASLVYKIKALIDIPKGFDATKEKVIIIRSCAPVAQVQALAAQGKDVEDNSLSTETKGCCSTTKSKLEVRATLFPGVLVVKPDENSQLDHYARAEVEKAYEEEAQKGMMMPVGQDASANGGFDPVTKPTSCYPNENPFQTPPVIGAPNDYYANHNNNVNNNVSVAPNPPPQPVELAPAPAGSLTVRLRLKTSSSWKNTKIGKVVFAIEEMRLLSFNGESISEVFPIATHSFTIAAKAQNGHLEELTIQLPFPKELAYAKGAGKTAPLPTMATEYMEAHLMARITFPDNKQLSTIQSKGDVFFVTQVEDEVGRAPPLPVRYVDAVLLPEDDYMKL</sequence>
<evidence type="ECO:0000313" key="2">
    <source>
        <dbReference type="EMBL" id="CAD2218402.1"/>
    </source>
</evidence>
<name>A0A7G2CJG3_9TRYP</name>
<gene>
    <name evidence="2" type="ORF">ADEAN_000589000</name>
</gene>
<dbReference type="InterPro" id="IPR050357">
    <property type="entry name" value="Arrestin_domain-protein"/>
</dbReference>
<dbReference type="EMBL" id="LR877155">
    <property type="protein sequence ID" value="CAD2218402.1"/>
    <property type="molecule type" value="Genomic_DNA"/>
</dbReference>
<protein>
    <submittedName>
        <fullName evidence="2">Arrestin (Or S-antigen), N-terminal domain containing protein, putative</fullName>
    </submittedName>
</protein>
<dbReference type="GO" id="GO:0015031">
    <property type="term" value="P:protein transport"/>
    <property type="evidence" value="ECO:0007669"/>
    <property type="project" value="TreeGrafter"/>
</dbReference>
<accession>A0A7G2CJG3</accession>
<dbReference type="Pfam" id="PF00339">
    <property type="entry name" value="Arrestin_N"/>
    <property type="match status" value="1"/>
</dbReference>
<reference evidence="2 3" key="1">
    <citation type="submission" date="2020-08" db="EMBL/GenBank/DDBJ databases">
        <authorList>
            <person name="Newling K."/>
            <person name="Davey J."/>
            <person name="Forrester S."/>
        </authorList>
    </citation>
    <scope>NUCLEOTIDE SEQUENCE [LARGE SCALE GENOMIC DNA]</scope>
    <source>
        <strain evidence="3">Crithidia deanei Carvalho (ATCC PRA-265)</strain>
    </source>
</reference>
<keyword evidence="3" id="KW-1185">Reference proteome</keyword>
<dbReference type="PANTHER" id="PTHR11188">
    <property type="entry name" value="ARRESTIN DOMAIN CONTAINING PROTEIN"/>
    <property type="match status" value="1"/>
</dbReference>
<dbReference type="InterPro" id="IPR011021">
    <property type="entry name" value="Arrestin-like_N"/>
</dbReference>
<dbReference type="PANTHER" id="PTHR11188:SF17">
    <property type="entry name" value="FI21816P1"/>
    <property type="match status" value="1"/>
</dbReference>
<dbReference type="SUPFAM" id="SSF81296">
    <property type="entry name" value="E set domains"/>
    <property type="match status" value="1"/>
</dbReference>
<dbReference type="InterPro" id="IPR014752">
    <property type="entry name" value="Arrestin-like_C"/>
</dbReference>
<evidence type="ECO:0000313" key="3">
    <source>
        <dbReference type="Proteomes" id="UP000515908"/>
    </source>
</evidence>
<proteinExistence type="predicted"/>
<dbReference type="Gene3D" id="2.60.40.640">
    <property type="match status" value="1"/>
</dbReference>
<evidence type="ECO:0000259" key="1">
    <source>
        <dbReference type="Pfam" id="PF00339"/>
    </source>
</evidence>
<organism evidence="2 3">
    <name type="scientific">Angomonas deanei</name>
    <dbReference type="NCBI Taxonomy" id="59799"/>
    <lineage>
        <taxon>Eukaryota</taxon>
        <taxon>Discoba</taxon>
        <taxon>Euglenozoa</taxon>
        <taxon>Kinetoplastea</taxon>
        <taxon>Metakinetoplastina</taxon>
        <taxon>Trypanosomatida</taxon>
        <taxon>Trypanosomatidae</taxon>
        <taxon>Strigomonadinae</taxon>
        <taxon>Angomonas</taxon>
    </lineage>
</organism>
<dbReference type="VEuPathDB" id="TriTrypDB:ADEAN_000589000"/>
<feature type="domain" description="Arrestin-like N-terminal" evidence="1">
    <location>
        <begin position="15"/>
        <end position="144"/>
    </location>
</feature>
<dbReference type="GO" id="GO:0005737">
    <property type="term" value="C:cytoplasm"/>
    <property type="evidence" value="ECO:0007669"/>
    <property type="project" value="TreeGrafter"/>
</dbReference>
<dbReference type="InterPro" id="IPR014756">
    <property type="entry name" value="Ig_E-set"/>
</dbReference>